<reference evidence="1" key="2">
    <citation type="submission" date="2018-07" db="EMBL/GenBank/DDBJ databases">
        <authorList>
            <consortium name="NCBI Pathogen Detection Project"/>
        </authorList>
    </citation>
    <scope>NUCLEOTIDE SEQUENCE</scope>
    <source>
        <strain evidence="1">ID147255</strain>
    </source>
</reference>
<organism evidence="1">
    <name type="scientific">Salmonella enterica subsp. enterica serovar Heidelberg</name>
    <dbReference type="NCBI Taxonomy" id="611"/>
    <lineage>
        <taxon>Bacteria</taxon>
        <taxon>Pseudomonadati</taxon>
        <taxon>Pseudomonadota</taxon>
        <taxon>Gammaproteobacteria</taxon>
        <taxon>Enterobacterales</taxon>
        <taxon>Enterobacteriaceae</taxon>
        <taxon>Salmonella</taxon>
    </lineage>
</organism>
<evidence type="ECO:0000313" key="1">
    <source>
        <dbReference type="EMBL" id="HAE5578775.1"/>
    </source>
</evidence>
<protein>
    <submittedName>
        <fullName evidence="1">Uncharacterized protein</fullName>
    </submittedName>
</protein>
<sequence length="52" mass="6128">MNLKSWLNKQVVLYSVLWQEWDSQYPTDTGNRCDRQCMGKQRCLYSINGVNG</sequence>
<accession>A0A733CNB0</accession>
<gene>
    <name evidence="1" type="ORF">G4J74_004694</name>
</gene>
<reference evidence="1" key="1">
    <citation type="journal article" date="2018" name="Genome Biol.">
        <title>SKESA: strategic k-mer extension for scrupulous assemblies.</title>
        <authorList>
            <person name="Souvorov A."/>
            <person name="Agarwala R."/>
            <person name="Lipman D.J."/>
        </authorList>
    </citation>
    <scope>NUCLEOTIDE SEQUENCE</scope>
    <source>
        <strain evidence="1">ID147255</strain>
    </source>
</reference>
<dbReference type="EMBL" id="DAASHT010000019">
    <property type="protein sequence ID" value="HAE5578775.1"/>
    <property type="molecule type" value="Genomic_DNA"/>
</dbReference>
<name>A0A733CNB0_SALET</name>
<proteinExistence type="predicted"/>
<comment type="caution">
    <text evidence="1">The sequence shown here is derived from an EMBL/GenBank/DDBJ whole genome shotgun (WGS) entry which is preliminary data.</text>
</comment>
<dbReference type="AlphaFoldDB" id="A0A733CNB0"/>